<dbReference type="PROSITE" id="PS50110">
    <property type="entry name" value="RESPONSE_REGULATORY"/>
    <property type="match status" value="1"/>
</dbReference>
<reference evidence="6" key="1">
    <citation type="submission" date="2021-01" db="EMBL/GenBank/DDBJ databases">
        <authorList>
            <consortium name="Genoscope - CEA"/>
            <person name="William W."/>
        </authorList>
    </citation>
    <scope>NUCLEOTIDE SEQUENCE</scope>
</reference>
<feature type="transmembrane region" description="Helical" evidence="3">
    <location>
        <begin position="58"/>
        <end position="78"/>
    </location>
</feature>
<dbReference type="PANTHER" id="PTHR43719">
    <property type="entry name" value="TWO-COMPONENT HISTIDINE KINASE"/>
    <property type="match status" value="1"/>
</dbReference>
<feature type="transmembrane region" description="Helical" evidence="3">
    <location>
        <begin position="7"/>
        <end position="24"/>
    </location>
</feature>
<dbReference type="AlphaFoldDB" id="A0A8S1M1A5"/>
<feature type="domain" description="Response regulatory" evidence="5">
    <location>
        <begin position="704"/>
        <end position="834"/>
    </location>
</feature>
<evidence type="ECO:0000256" key="1">
    <source>
        <dbReference type="ARBA" id="ARBA00022553"/>
    </source>
</evidence>
<feature type="transmembrane region" description="Helical" evidence="3">
    <location>
        <begin position="30"/>
        <end position="51"/>
    </location>
</feature>
<proteinExistence type="predicted"/>
<organism evidence="6 7">
    <name type="scientific">Paramecium sonneborni</name>
    <dbReference type="NCBI Taxonomy" id="65129"/>
    <lineage>
        <taxon>Eukaryota</taxon>
        <taxon>Sar</taxon>
        <taxon>Alveolata</taxon>
        <taxon>Ciliophora</taxon>
        <taxon>Intramacronucleata</taxon>
        <taxon>Oligohymenophorea</taxon>
        <taxon>Peniculida</taxon>
        <taxon>Parameciidae</taxon>
        <taxon>Paramecium</taxon>
    </lineage>
</organism>
<keyword evidence="1 2" id="KW-0597">Phosphoprotein</keyword>
<evidence type="ECO:0000259" key="5">
    <source>
        <dbReference type="PROSITE" id="PS50110"/>
    </source>
</evidence>
<evidence type="ECO:0000256" key="2">
    <source>
        <dbReference type="PROSITE-ProRule" id="PRU00169"/>
    </source>
</evidence>
<dbReference type="SMART" id="SM00387">
    <property type="entry name" value="HATPase_c"/>
    <property type="match status" value="1"/>
</dbReference>
<dbReference type="Pfam" id="PF00072">
    <property type="entry name" value="Response_reg"/>
    <property type="match status" value="1"/>
</dbReference>
<keyword evidence="3" id="KW-0812">Transmembrane</keyword>
<dbReference type="Proteomes" id="UP000692954">
    <property type="component" value="Unassembled WGS sequence"/>
</dbReference>
<dbReference type="Pfam" id="PF02518">
    <property type="entry name" value="HATPase_c"/>
    <property type="match status" value="1"/>
</dbReference>
<feature type="domain" description="Histidine kinase" evidence="4">
    <location>
        <begin position="434"/>
        <end position="663"/>
    </location>
</feature>
<evidence type="ECO:0000256" key="3">
    <source>
        <dbReference type="SAM" id="Phobius"/>
    </source>
</evidence>
<sequence>MKDRQFLRSQILHCIAFCYSIYFYTIENEASNLICMIITSIIQITMFILRYTNLQIKVIGTILCIQIDVICLIILNFANLNVATYAQLIWSQHISKELFKQIGPQKYYLINPRTLYYGTILIVSIFQQVYTHFQTNFSVESPQLILCLLMSIIDNAIFQENKRQRIQQITTQPVDTGTVNKLDGVAKRAFSIVSQPSQDMSKEGYHRGYDDFSNIQQQYINPEIIYNSLEYFSEGLIVLNVLDEQNHIYKISYMNNATRILFGKEQEIDILFILENLQSLHVQNQDFAEDFNSRRDSVQQKLGNLSNSKLSKSLFPVRDLMFCSLKQPLADIQLYERNQTVSMKELLEKILKTRRQDSITVNTHIDFNQLDNQKPIKLSQNLAYSRQDTDKLMEFKLTLTKEKNILIICRDVTHRQKIRYLKDYDIQKSKMLSFVSHEYRQPLGCIIQMIECALQQKVIQRNAEISEDLQAALDNSKYMLNLSNDLLDLAQIKNGKFKIQKVPFNLEKLIGESIKMFALKAKIKDLQLYCDYQVSLPKFIISDKNRIKQIIVNLLSNAFKFTCTRIQVIVELQANQILRIGVRDDGIGISEEEQQVLFKAFSKINSEESKKLNEQGVGLGLVISNQIAQNIGCSGLNIESKKDQKNHFSFFYFDIMMEVPTNKQKVPSFKIPQITPQYQEVDEVTTFNQDCQKILLETIQQCCHYLIVDDDCFNGYAFRKILMGLQNKQVLQIQQFDVEYVLSGKDSLIRIQEKKCSKICQGYKIVFMDVEMPGMNGIQTTKQILNTYPKQLIVGCSGYSDLQEKQRCLEAGMIDYLTKPVSEQDLLQILQKYQ</sequence>
<feature type="modified residue" description="4-aspartylphosphate" evidence="2">
    <location>
        <position position="769"/>
    </location>
</feature>
<evidence type="ECO:0000313" key="7">
    <source>
        <dbReference type="Proteomes" id="UP000692954"/>
    </source>
</evidence>
<keyword evidence="3" id="KW-1133">Transmembrane helix</keyword>
<dbReference type="GO" id="GO:0000155">
    <property type="term" value="F:phosphorelay sensor kinase activity"/>
    <property type="evidence" value="ECO:0007669"/>
    <property type="project" value="InterPro"/>
</dbReference>
<evidence type="ECO:0000313" key="6">
    <source>
        <dbReference type="EMBL" id="CAD8072292.1"/>
    </source>
</evidence>
<dbReference type="Pfam" id="PF00512">
    <property type="entry name" value="HisKA"/>
    <property type="match status" value="1"/>
</dbReference>
<protein>
    <submittedName>
        <fullName evidence="6">Uncharacterized protein</fullName>
    </submittedName>
</protein>
<dbReference type="InterPro" id="IPR003594">
    <property type="entry name" value="HATPase_dom"/>
</dbReference>
<dbReference type="PANTHER" id="PTHR43719:SF28">
    <property type="entry name" value="PEROXIDE STRESS-ACTIVATED HISTIDINE KINASE MAK1-RELATED"/>
    <property type="match status" value="1"/>
</dbReference>
<dbReference type="InterPro" id="IPR050956">
    <property type="entry name" value="2C_system_His_kinase"/>
</dbReference>
<comment type="caution">
    <text evidence="6">The sequence shown here is derived from an EMBL/GenBank/DDBJ whole genome shotgun (WGS) entry which is preliminary data.</text>
</comment>
<keyword evidence="7" id="KW-1185">Reference proteome</keyword>
<dbReference type="SMART" id="SM00448">
    <property type="entry name" value="REC"/>
    <property type="match status" value="1"/>
</dbReference>
<name>A0A8S1M1A5_9CILI</name>
<gene>
    <name evidence="6" type="ORF">PSON_ATCC_30995.1.T0290091</name>
</gene>
<dbReference type="InterPro" id="IPR001789">
    <property type="entry name" value="Sig_transdc_resp-reg_receiver"/>
</dbReference>
<keyword evidence="3" id="KW-0472">Membrane</keyword>
<evidence type="ECO:0000259" key="4">
    <source>
        <dbReference type="PROSITE" id="PS50109"/>
    </source>
</evidence>
<dbReference type="PROSITE" id="PS50109">
    <property type="entry name" value="HIS_KIN"/>
    <property type="match status" value="1"/>
</dbReference>
<dbReference type="OrthoDB" id="60033at2759"/>
<dbReference type="EMBL" id="CAJJDN010000029">
    <property type="protein sequence ID" value="CAD8072292.1"/>
    <property type="molecule type" value="Genomic_DNA"/>
</dbReference>
<accession>A0A8S1M1A5</accession>
<dbReference type="SMART" id="SM00388">
    <property type="entry name" value="HisKA"/>
    <property type="match status" value="1"/>
</dbReference>
<dbReference type="InterPro" id="IPR005467">
    <property type="entry name" value="His_kinase_dom"/>
</dbReference>
<dbReference type="InterPro" id="IPR003661">
    <property type="entry name" value="HisK_dim/P_dom"/>
</dbReference>
<dbReference type="CDD" id="cd17546">
    <property type="entry name" value="REC_hyHK_CKI1_RcsC-like"/>
    <property type="match status" value="1"/>
</dbReference>